<dbReference type="RefSeq" id="WP_090395714.1">
    <property type="nucleotide sequence ID" value="NZ_FNEN01000001.1"/>
</dbReference>
<protein>
    <submittedName>
        <fullName evidence="3">DNA-binding transcriptional regulator, MarR family</fullName>
    </submittedName>
</protein>
<keyword evidence="4" id="KW-1185">Reference proteome</keyword>
<dbReference type="Proteomes" id="UP000198853">
    <property type="component" value="Unassembled WGS sequence"/>
</dbReference>
<dbReference type="EMBL" id="FNEN01000001">
    <property type="protein sequence ID" value="SDI30848.1"/>
    <property type="molecule type" value="Genomic_DNA"/>
</dbReference>
<dbReference type="InterPro" id="IPR000835">
    <property type="entry name" value="HTH_MarR-typ"/>
</dbReference>
<evidence type="ECO:0000313" key="4">
    <source>
        <dbReference type="Proteomes" id="UP000198853"/>
    </source>
</evidence>
<dbReference type="Pfam" id="PF01047">
    <property type="entry name" value="MarR"/>
    <property type="match status" value="1"/>
</dbReference>
<accession>A0A1G8JHZ0</accession>
<keyword evidence="1 3" id="KW-0238">DNA-binding</keyword>
<dbReference type="PROSITE" id="PS50995">
    <property type="entry name" value="HTH_MARR_2"/>
    <property type="match status" value="1"/>
</dbReference>
<evidence type="ECO:0000313" key="3">
    <source>
        <dbReference type="EMBL" id="SDI30848.1"/>
    </source>
</evidence>
<proteinExistence type="predicted"/>
<dbReference type="GO" id="GO:0003677">
    <property type="term" value="F:DNA binding"/>
    <property type="evidence" value="ECO:0007669"/>
    <property type="project" value="UniProtKB-KW"/>
</dbReference>
<dbReference type="InterPro" id="IPR036388">
    <property type="entry name" value="WH-like_DNA-bd_sf"/>
</dbReference>
<dbReference type="Gene3D" id="1.10.10.10">
    <property type="entry name" value="Winged helix-like DNA-binding domain superfamily/Winged helix DNA-binding domain"/>
    <property type="match status" value="1"/>
</dbReference>
<name>A0A1G8JHZ0_9BACI</name>
<evidence type="ECO:0000259" key="2">
    <source>
        <dbReference type="PROSITE" id="PS50995"/>
    </source>
</evidence>
<feature type="domain" description="HTH marR-type" evidence="2">
    <location>
        <begin position="9"/>
        <end position="141"/>
    </location>
</feature>
<dbReference type="PANTHER" id="PTHR33164">
    <property type="entry name" value="TRANSCRIPTIONAL REGULATOR, MARR FAMILY"/>
    <property type="match status" value="1"/>
</dbReference>
<dbReference type="SMART" id="SM00347">
    <property type="entry name" value="HTH_MARR"/>
    <property type="match status" value="1"/>
</dbReference>
<sequence length="145" mass="17173">MCQNDYENIHRILDSFREINQRLYQITREETNKLDITFMQTLVLRQLYLHPNSTLGDIADNMHTSNSTMSGVVERLVKANYVIREHAQSDRRSLTLRLTEEGERKQKEAYMQLMDRFSTQLNAYTPEELNQLISAHHHLLKQLQP</sequence>
<dbReference type="GO" id="GO:0003700">
    <property type="term" value="F:DNA-binding transcription factor activity"/>
    <property type="evidence" value="ECO:0007669"/>
    <property type="project" value="InterPro"/>
</dbReference>
<dbReference type="AlphaFoldDB" id="A0A1G8JHZ0"/>
<organism evidence="3 4">
    <name type="scientific">Natribacillus halophilus</name>
    <dbReference type="NCBI Taxonomy" id="549003"/>
    <lineage>
        <taxon>Bacteria</taxon>
        <taxon>Bacillati</taxon>
        <taxon>Bacillota</taxon>
        <taxon>Bacilli</taxon>
        <taxon>Bacillales</taxon>
        <taxon>Bacillaceae</taxon>
        <taxon>Natribacillus</taxon>
    </lineage>
</organism>
<dbReference type="OrthoDB" id="49580at2"/>
<dbReference type="InterPro" id="IPR039422">
    <property type="entry name" value="MarR/SlyA-like"/>
</dbReference>
<reference evidence="3 4" key="1">
    <citation type="submission" date="2016-10" db="EMBL/GenBank/DDBJ databases">
        <authorList>
            <person name="de Groot N.N."/>
        </authorList>
    </citation>
    <scope>NUCLEOTIDE SEQUENCE [LARGE SCALE GENOMIC DNA]</scope>
    <source>
        <strain evidence="3 4">DSM 21771</strain>
    </source>
</reference>
<dbReference type="GO" id="GO:0006950">
    <property type="term" value="P:response to stress"/>
    <property type="evidence" value="ECO:0007669"/>
    <property type="project" value="TreeGrafter"/>
</dbReference>
<dbReference type="InterPro" id="IPR036390">
    <property type="entry name" value="WH_DNA-bd_sf"/>
</dbReference>
<dbReference type="SUPFAM" id="SSF46785">
    <property type="entry name" value="Winged helix' DNA-binding domain"/>
    <property type="match status" value="1"/>
</dbReference>
<gene>
    <name evidence="3" type="ORF">SAMN04488123_101240</name>
</gene>
<evidence type="ECO:0000256" key="1">
    <source>
        <dbReference type="ARBA" id="ARBA00023125"/>
    </source>
</evidence>
<dbReference type="PANTHER" id="PTHR33164:SF102">
    <property type="entry name" value="TRANSCRIPTIONAL REGULATORY PROTEIN"/>
    <property type="match status" value="1"/>
</dbReference>